<keyword evidence="2" id="KW-1185">Reference proteome</keyword>
<proteinExistence type="predicted"/>
<dbReference type="KEGG" id="blac:94344336"/>
<dbReference type="PANTHER" id="PTHR37066:SF1">
    <property type="entry name" value="LNS2_PITP DOMAIN-CONTAINING PROTEIN"/>
    <property type="match status" value="1"/>
</dbReference>
<sequence length="585" mass="67596">MPRRRLLQLLPLHRRLFCILPSLQSPAVSLTQFTATRYYRVSSSNESTKNRRDSSSTSWNQLVLALRTFHSLERHFAVPFSFVIPTCSLWPKELHQLPLGVKVHRFLQSVSKSTVKKPPLQTPKHIAQLQELDDMGFPLYEWHDYQFQEVCLPALQTYQELYGDLFVPQKFTVPDNSKATDGNLWPRATRGFKLGLAVAKLRKQMQQQKQRAQQPQRQDSKTCMRAVLPPLAPRHVEALNALGFVWRVRDTKWYDFFLPGLRKYKEIEGTADVPLAFTVPLHSLDPRWPKALEGYLLGRHVYMVRAGKYATQVRECLNELQDLGFSFRLMDKVWTESIYPALHVFATQYGHCDVWQDFVVPYDDLWPMKSWGLKLGDTVKNIRRGAYNTQVKTVRSELNAIGFVWNARHRLEKTIRKIVIPALLTYQRLHGPEAVVTTDFIVPDRDMNWPIRTRSFRLGQWITRVRSGQIVLSSKLRTELNNVGFVWRSNDQRWQEVLLPAFRTYAKLHGGSCAAMSTKFAVPPEAPYPRAAWGVNLGGALWHIRNGDSYVNCQEKARELQVLGILPLQAVVEEDICDPVRVVVR</sequence>
<dbReference type="EMBL" id="SHOA02000001">
    <property type="protein sequence ID" value="TDH72884.1"/>
    <property type="molecule type" value="Genomic_DNA"/>
</dbReference>
<evidence type="ECO:0000313" key="1">
    <source>
        <dbReference type="EMBL" id="TDH72884.1"/>
    </source>
</evidence>
<gene>
    <name evidence="1" type="ORF">CCR75_000558</name>
</gene>
<comment type="caution">
    <text evidence="1">The sequence shown here is derived from an EMBL/GenBank/DDBJ whole genome shotgun (WGS) entry which is preliminary data.</text>
</comment>
<dbReference type="GeneID" id="94344336"/>
<protein>
    <recommendedName>
        <fullName evidence="3">Helicase-associated domain-containing protein</fullName>
    </recommendedName>
</protein>
<accession>A0A976IJD9</accession>
<dbReference type="PANTHER" id="PTHR37066">
    <property type="entry name" value="HELICASE-ASSOCIATED"/>
    <property type="match status" value="1"/>
</dbReference>
<organism evidence="1 2">
    <name type="scientific">Bremia lactucae</name>
    <name type="common">Lettuce downy mildew</name>
    <dbReference type="NCBI Taxonomy" id="4779"/>
    <lineage>
        <taxon>Eukaryota</taxon>
        <taxon>Sar</taxon>
        <taxon>Stramenopiles</taxon>
        <taxon>Oomycota</taxon>
        <taxon>Peronosporomycetes</taxon>
        <taxon>Peronosporales</taxon>
        <taxon>Peronosporaceae</taxon>
        <taxon>Bremia</taxon>
    </lineage>
</organism>
<name>A0A976IJD9_BRELC</name>
<dbReference type="AlphaFoldDB" id="A0A976IJD9"/>
<dbReference type="OrthoDB" id="58859at2759"/>
<reference evidence="1 2" key="1">
    <citation type="journal article" date="2021" name="Genome Biol.">
        <title>AFLAP: assembly-free linkage analysis pipeline using k-mers from genome sequencing data.</title>
        <authorList>
            <person name="Fletcher K."/>
            <person name="Zhang L."/>
            <person name="Gil J."/>
            <person name="Han R."/>
            <person name="Cavanaugh K."/>
            <person name="Michelmore R."/>
        </authorList>
    </citation>
    <scope>NUCLEOTIDE SEQUENCE [LARGE SCALE GENOMIC DNA]</scope>
    <source>
        <strain evidence="1 2">SF5</strain>
    </source>
</reference>
<evidence type="ECO:0000313" key="2">
    <source>
        <dbReference type="Proteomes" id="UP000294530"/>
    </source>
</evidence>
<dbReference type="RefSeq" id="XP_067822383.1">
    <property type="nucleotide sequence ID" value="XM_067958665.1"/>
</dbReference>
<evidence type="ECO:0008006" key="3">
    <source>
        <dbReference type="Google" id="ProtNLM"/>
    </source>
</evidence>
<dbReference type="Proteomes" id="UP000294530">
    <property type="component" value="Unassembled WGS sequence"/>
</dbReference>